<keyword evidence="5" id="KW-0547">Nucleotide-binding</keyword>
<evidence type="ECO:0000256" key="8">
    <source>
        <dbReference type="ARBA" id="ARBA00023080"/>
    </source>
</evidence>
<evidence type="ECO:0000256" key="15">
    <source>
        <dbReference type="ARBA" id="ARBA00083186"/>
    </source>
</evidence>
<dbReference type="EC" id="3.6.1.66" evidence="11"/>
<dbReference type="AlphaFoldDB" id="A0A6J7G9R0"/>
<dbReference type="GO" id="GO:0046872">
    <property type="term" value="F:metal ion binding"/>
    <property type="evidence" value="ECO:0007669"/>
    <property type="project" value="UniProtKB-KW"/>
</dbReference>
<evidence type="ECO:0000256" key="5">
    <source>
        <dbReference type="ARBA" id="ARBA00022741"/>
    </source>
</evidence>
<evidence type="ECO:0000256" key="2">
    <source>
        <dbReference type="ARBA" id="ARBA00008023"/>
    </source>
</evidence>
<dbReference type="GO" id="GO:0005829">
    <property type="term" value="C:cytosol"/>
    <property type="evidence" value="ECO:0007669"/>
    <property type="project" value="TreeGrafter"/>
</dbReference>
<evidence type="ECO:0000256" key="3">
    <source>
        <dbReference type="ARBA" id="ARBA00011738"/>
    </source>
</evidence>
<keyword evidence="6" id="KW-0378">Hydrolase</keyword>
<name>A0A6J7G9R0_9ZZZZ</name>
<organism evidence="17">
    <name type="scientific">freshwater metagenome</name>
    <dbReference type="NCBI Taxonomy" id="449393"/>
    <lineage>
        <taxon>unclassified sequences</taxon>
        <taxon>metagenomes</taxon>
        <taxon>ecological metagenomes</taxon>
    </lineage>
</organism>
<evidence type="ECO:0000256" key="6">
    <source>
        <dbReference type="ARBA" id="ARBA00022801"/>
    </source>
</evidence>
<dbReference type="HAMAP" id="MF_01405">
    <property type="entry name" value="Non_canon_purine_NTPase"/>
    <property type="match status" value="1"/>
</dbReference>
<keyword evidence="7" id="KW-0460">Magnesium</keyword>
<dbReference type="PANTHER" id="PTHR11067">
    <property type="entry name" value="INOSINE TRIPHOSPHATE PYROPHOSPHATASE/HAM1 PROTEIN"/>
    <property type="match status" value="1"/>
</dbReference>
<protein>
    <recommendedName>
        <fullName evidence="12">dITP/XTP pyrophosphatase</fullName>
        <ecNumber evidence="11">3.6.1.66</ecNumber>
    </recommendedName>
    <alternativeName>
        <fullName evidence="13">Non-canonical purine NTP pyrophosphatase</fullName>
    </alternativeName>
    <alternativeName>
        <fullName evidence="14">Non-standard purine NTP pyrophosphatase</fullName>
    </alternativeName>
    <alternativeName>
        <fullName evidence="16">Nucleoside-triphosphate diphosphatase</fullName>
    </alternativeName>
    <alternativeName>
        <fullName evidence="15">Nucleoside-triphosphate pyrophosphatase</fullName>
    </alternativeName>
</protein>
<keyword evidence="8" id="KW-0546">Nucleotide metabolism</keyword>
<comment type="catalytic activity">
    <reaction evidence="9">
        <text>dITP + H2O = dIMP + diphosphate + H(+)</text>
        <dbReference type="Rhea" id="RHEA:28342"/>
        <dbReference type="ChEBI" id="CHEBI:15377"/>
        <dbReference type="ChEBI" id="CHEBI:15378"/>
        <dbReference type="ChEBI" id="CHEBI:33019"/>
        <dbReference type="ChEBI" id="CHEBI:61194"/>
        <dbReference type="ChEBI" id="CHEBI:61382"/>
        <dbReference type="EC" id="3.6.1.66"/>
    </reaction>
</comment>
<evidence type="ECO:0000256" key="14">
    <source>
        <dbReference type="ARBA" id="ARBA00078805"/>
    </source>
</evidence>
<dbReference type="InterPro" id="IPR020922">
    <property type="entry name" value="dITP/XTP_pyrophosphatase"/>
</dbReference>
<sequence>MSVRMILASKNAHKLVELRRILEQVGLDIDLVGISEFPDLPDVDETGTSFAANALLKARAISAFTGLPAIADDSGISVDALNGMPGIYSARWAGTHGDDEANLNLLIAQLDHVPAKRRGAAFHCAAAIVTPEGDERVVEGTLDGVLITERRGSNGFGYDPIFMPLGHQVTTAEMSDAQKDAISHRGRALQALAPVIEQLIPKAKKH</sequence>
<dbReference type="Gene3D" id="3.90.950.10">
    <property type="match status" value="1"/>
</dbReference>
<dbReference type="GO" id="GO:0017111">
    <property type="term" value="F:ribonucleoside triphosphate phosphatase activity"/>
    <property type="evidence" value="ECO:0007669"/>
    <property type="project" value="InterPro"/>
</dbReference>
<comment type="catalytic activity">
    <reaction evidence="10">
        <text>XTP + H2O = XMP + diphosphate + H(+)</text>
        <dbReference type="Rhea" id="RHEA:28610"/>
        <dbReference type="ChEBI" id="CHEBI:15377"/>
        <dbReference type="ChEBI" id="CHEBI:15378"/>
        <dbReference type="ChEBI" id="CHEBI:33019"/>
        <dbReference type="ChEBI" id="CHEBI:57464"/>
        <dbReference type="ChEBI" id="CHEBI:61314"/>
        <dbReference type="EC" id="3.6.1.66"/>
    </reaction>
</comment>
<dbReference type="Pfam" id="PF01725">
    <property type="entry name" value="Ham1p_like"/>
    <property type="match status" value="1"/>
</dbReference>
<dbReference type="GO" id="GO:0000166">
    <property type="term" value="F:nucleotide binding"/>
    <property type="evidence" value="ECO:0007669"/>
    <property type="project" value="UniProtKB-KW"/>
</dbReference>
<comment type="similarity">
    <text evidence="2">Belongs to the HAM1 NTPase family.</text>
</comment>
<dbReference type="CDD" id="cd00515">
    <property type="entry name" value="HAM1"/>
    <property type="match status" value="1"/>
</dbReference>
<dbReference type="InterPro" id="IPR002637">
    <property type="entry name" value="RdgB/HAM1"/>
</dbReference>
<evidence type="ECO:0000256" key="13">
    <source>
        <dbReference type="ARBA" id="ARBA00075987"/>
    </source>
</evidence>
<dbReference type="GO" id="GO:0009117">
    <property type="term" value="P:nucleotide metabolic process"/>
    <property type="evidence" value="ECO:0007669"/>
    <property type="project" value="UniProtKB-KW"/>
</dbReference>
<comment type="subunit">
    <text evidence="3">Homodimer.</text>
</comment>
<evidence type="ECO:0000256" key="7">
    <source>
        <dbReference type="ARBA" id="ARBA00022842"/>
    </source>
</evidence>
<dbReference type="EMBL" id="CAFBMO010000018">
    <property type="protein sequence ID" value="CAB4903866.1"/>
    <property type="molecule type" value="Genomic_DNA"/>
</dbReference>
<evidence type="ECO:0000256" key="1">
    <source>
        <dbReference type="ARBA" id="ARBA00001946"/>
    </source>
</evidence>
<evidence type="ECO:0000256" key="4">
    <source>
        <dbReference type="ARBA" id="ARBA00022723"/>
    </source>
</evidence>
<evidence type="ECO:0000256" key="11">
    <source>
        <dbReference type="ARBA" id="ARBA00066468"/>
    </source>
</evidence>
<dbReference type="GO" id="GO:0035870">
    <property type="term" value="F:dITP diphosphatase activity"/>
    <property type="evidence" value="ECO:0007669"/>
    <property type="project" value="UniProtKB-ARBA"/>
</dbReference>
<accession>A0A6J7G9R0</accession>
<evidence type="ECO:0000256" key="9">
    <source>
        <dbReference type="ARBA" id="ARBA00051875"/>
    </source>
</evidence>
<reference evidence="17" key="1">
    <citation type="submission" date="2020-05" db="EMBL/GenBank/DDBJ databases">
        <authorList>
            <person name="Chiriac C."/>
            <person name="Salcher M."/>
            <person name="Ghai R."/>
            <person name="Kavagutti S V."/>
        </authorList>
    </citation>
    <scope>NUCLEOTIDE SEQUENCE</scope>
</reference>
<dbReference type="PANTHER" id="PTHR11067:SF9">
    <property type="entry name" value="INOSINE TRIPHOSPHATE PYROPHOSPHATASE"/>
    <property type="match status" value="1"/>
</dbReference>
<dbReference type="GO" id="GO:0036222">
    <property type="term" value="F:XTP diphosphatase activity"/>
    <property type="evidence" value="ECO:0007669"/>
    <property type="project" value="UniProtKB-ARBA"/>
</dbReference>
<dbReference type="GO" id="GO:0009146">
    <property type="term" value="P:purine nucleoside triphosphate catabolic process"/>
    <property type="evidence" value="ECO:0007669"/>
    <property type="project" value="UniProtKB-ARBA"/>
</dbReference>
<gene>
    <name evidence="17" type="ORF">UFOPK3576_00628</name>
</gene>
<evidence type="ECO:0000313" key="17">
    <source>
        <dbReference type="EMBL" id="CAB4903866.1"/>
    </source>
</evidence>
<evidence type="ECO:0000256" key="16">
    <source>
        <dbReference type="ARBA" id="ARBA00083635"/>
    </source>
</evidence>
<evidence type="ECO:0000256" key="12">
    <source>
        <dbReference type="ARBA" id="ARBA00071289"/>
    </source>
</evidence>
<keyword evidence="4" id="KW-0479">Metal-binding</keyword>
<proteinExistence type="inferred from homology"/>
<dbReference type="FunFam" id="3.90.950.10:FF:000001">
    <property type="entry name" value="dITP/XTP pyrophosphatase"/>
    <property type="match status" value="1"/>
</dbReference>
<dbReference type="NCBIfam" id="TIGR00042">
    <property type="entry name" value="RdgB/HAM1 family non-canonical purine NTP pyrophosphatase"/>
    <property type="match status" value="1"/>
</dbReference>
<dbReference type="GO" id="GO:0036220">
    <property type="term" value="F:ITP diphosphatase activity"/>
    <property type="evidence" value="ECO:0007669"/>
    <property type="project" value="UniProtKB-EC"/>
</dbReference>
<dbReference type="SUPFAM" id="SSF52972">
    <property type="entry name" value="ITPase-like"/>
    <property type="match status" value="1"/>
</dbReference>
<dbReference type="InterPro" id="IPR029001">
    <property type="entry name" value="ITPase-like_fam"/>
</dbReference>
<evidence type="ECO:0000256" key="10">
    <source>
        <dbReference type="ARBA" id="ARBA00052017"/>
    </source>
</evidence>
<comment type="cofactor">
    <cofactor evidence="1">
        <name>Mg(2+)</name>
        <dbReference type="ChEBI" id="CHEBI:18420"/>
    </cofactor>
</comment>